<keyword evidence="7 9" id="KW-0503">Monooxygenase</keyword>
<dbReference type="InterPro" id="IPR047146">
    <property type="entry name" value="Cyt_P450_E_CYP52_fungi"/>
</dbReference>
<dbReference type="PRINTS" id="PR00385">
    <property type="entry name" value="P450"/>
</dbReference>
<keyword evidence="10" id="KW-1133">Transmembrane helix</keyword>
<evidence type="ECO:0000256" key="5">
    <source>
        <dbReference type="ARBA" id="ARBA00023002"/>
    </source>
</evidence>
<comment type="caution">
    <text evidence="11">The sequence shown here is derived from an EMBL/GenBank/DDBJ whole genome shotgun (WGS) entry which is preliminary data.</text>
</comment>
<keyword evidence="4 8" id="KW-0479">Metal-binding</keyword>
<proteinExistence type="inferred from homology"/>
<dbReference type="OrthoDB" id="1470350at2759"/>
<evidence type="ECO:0000256" key="9">
    <source>
        <dbReference type="RuleBase" id="RU000461"/>
    </source>
</evidence>
<dbReference type="InterPro" id="IPR001128">
    <property type="entry name" value="Cyt_P450"/>
</dbReference>
<evidence type="ECO:0008006" key="13">
    <source>
        <dbReference type="Google" id="ProtNLM"/>
    </source>
</evidence>
<evidence type="ECO:0000256" key="10">
    <source>
        <dbReference type="SAM" id="Phobius"/>
    </source>
</evidence>
<protein>
    <recommendedName>
        <fullName evidence="13">Cytochrome P450</fullName>
    </recommendedName>
</protein>
<dbReference type="GO" id="GO:0005506">
    <property type="term" value="F:iron ion binding"/>
    <property type="evidence" value="ECO:0007669"/>
    <property type="project" value="InterPro"/>
</dbReference>
<reference evidence="11 12" key="1">
    <citation type="submission" date="2019-02" db="EMBL/GenBank/DDBJ databases">
        <title>Genome sequencing of the rare red list fungi Antrodiella citrinella (Flaviporus citrinellus).</title>
        <authorList>
            <person name="Buettner E."/>
            <person name="Kellner H."/>
        </authorList>
    </citation>
    <scope>NUCLEOTIDE SEQUENCE [LARGE SCALE GENOMIC DNA]</scope>
    <source>
        <strain evidence="11 12">DSM 108506</strain>
    </source>
</reference>
<dbReference type="GO" id="GO:0020037">
    <property type="term" value="F:heme binding"/>
    <property type="evidence" value="ECO:0007669"/>
    <property type="project" value="InterPro"/>
</dbReference>
<feature type="transmembrane region" description="Helical" evidence="10">
    <location>
        <begin position="17"/>
        <end position="35"/>
    </location>
</feature>
<comment type="similarity">
    <text evidence="2 9">Belongs to the cytochrome P450 family.</text>
</comment>
<evidence type="ECO:0000256" key="6">
    <source>
        <dbReference type="ARBA" id="ARBA00023004"/>
    </source>
</evidence>
<evidence type="ECO:0000256" key="3">
    <source>
        <dbReference type="ARBA" id="ARBA00022617"/>
    </source>
</evidence>
<organism evidence="11 12">
    <name type="scientific">Antrodiella citrinella</name>
    <dbReference type="NCBI Taxonomy" id="2447956"/>
    <lineage>
        <taxon>Eukaryota</taxon>
        <taxon>Fungi</taxon>
        <taxon>Dikarya</taxon>
        <taxon>Basidiomycota</taxon>
        <taxon>Agaricomycotina</taxon>
        <taxon>Agaricomycetes</taxon>
        <taxon>Polyporales</taxon>
        <taxon>Steccherinaceae</taxon>
        <taxon>Antrodiella</taxon>
    </lineage>
</organism>
<dbReference type="AlphaFoldDB" id="A0A4S4N4B3"/>
<dbReference type="PROSITE" id="PS00086">
    <property type="entry name" value="CYTOCHROME_P450"/>
    <property type="match status" value="1"/>
</dbReference>
<dbReference type="InterPro" id="IPR002401">
    <property type="entry name" value="Cyt_P450_E_grp-I"/>
</dbReference>
<dbReference type="EMBL" id="SGPM01000017">
    <property type="protein sequence ID" value="THH32681.1"/>
    <property type="molecule type" value="Genomic_DNA"/>
</dbReference>
<keyword evidence="12" id="KW-1185">Reference proteome</keyword>
<sequence>MPQHPYSHYRLRIAQDFIRILVVPNLMLSVVLKLADIHLGFLSIPAYLLCTIVAAFGRDWYDQITQRRAAYQVGGSLVPKVKGKWPGNLDILFRIKNAAHNDYLCQGFLDLFHEYQSTTLNLRILGADLVCTLSMHRYMITMDEEHIKFLSATGFDHFWRGRRQKERMETFLGSGIFNRDDEEWKVHRAMARPFFSRDRVTDFEVFDRHADQALSVISSLASSQAPIEMQDLFARYTLDAAAEALFGEKIDSVNGTLPVPGQTSMSAKGSLTTDEFGAFAQAFEMAQQVIVTRTHEGYFWPAFQLLKDDIQPHVDVIDKWIEPIIARVLANKAQMRKAGLSSQIDSCTFLEYLAENTEDPEIIKDQLLNILLAGRDTTAALLTYVTYMMAMCPDVACKMRAEVLEHIGVHDAPTFEGIKSLRYMHAVINETLRVFPPVPQNIRETRSEPVLLPQSDATFPTPPDAAPIYLPADTPMIYVPMLTQRNPAHWGPDAHVFDPERWLDERLSHFVDNPMIFTPFGAGPRICIGQNYARNEASYFLVRLLQQFDTFTLAPEFQPEGSLPPPSWKQGQGRKTVEQIRPAYALTLYVKGGLWMRLGRAADS</sequence>
<gene>
    <name evidence="11" type="ORF">EUX98_g1506</name>
</gene>
<evidence type="ECO:0000313" key="12">
    <source>
        <dbReference type="Proteomes" id="UP000308730"/>
    </source>
</evidence>
<dbReference type="Gene3D" id="1.10.630.10">
    <property type="entry name" value="Cytochrome P450"/>
    <property type="match status" value="1"/>
</dbReference>
<dbReference type="InterPro" id="IPR036396">
    <property type="entry name" value="Cyt_P450_sf"/>
</dbReference>
<dbReference type="SUPFAM" id="SSF48264">
    <property type="entry name" value="Cytochrome P450"/>
    <property type="match status" value="1"/>
</dbReference>
<evidence type="ECO:0000256" key="1">
    <source>
        <dbReference type="ARBA" id="ARBA00001971"/>
    </source>
</evidence>
<dbReference type="Proteomes" id="UP000308730">
    <property type="component" value="Unassembled WGS sequence"/>
</dbReference>
<dbReference type="PANTHER" id="PTHR24287">
    <property type="entry name" value="P450, PUTATIVE (EUROFUNG)-RELATED"/>
    <property type="match status" value="1"/>
</dbReference>
<keyword evidence="10" id="KW-0472">Membrane</keyword>
<evidence type="ECO:0000256" key="7">
    <source>
        <dbReference type="ARBA" id="ARBA00023033"/>
    </source>
</evidence>
<evidence type="ECO:0000256" key="2">
    <source>
        <dbReference type="ARBA" id="ARBA00010617"/>
    </source>
</evidence>
<dbReference type="GO" id="GO:0016705">
    <property type="term" value="F:oxidoreductase activity, acting on paired donors, with incorporation or reduction of molecular oxygen"/>
    <property type="evidence" value="ECO:0007669"/>
    <property type="project" value="InterPro"/>
</dbReference>
<dbReference type="GO" id="GO:0004497">
    <property type="term" value="F:monooxygenase activity"/>
    <property type="evidence" value="ECO:0007669"/>
    <property type="project" value="UniProtKB-KW"/>
</dbReference>
<dbReference type="PRINTS" id="PR00463">
    <property type="entry name" value="EP450I"/>
</dbReference>
<dbReference type="Pfam" id="PF00067">
    <property type="entry name" value="p450"/>
    <property type="match status" value="1"/>
</dbReference>
<keyword evidence="5 9" id="KW-0560">Oxidoreductase</keyword>
<evidence type="ECO:0000313" key="11">
    <source>
        <dbReference type="EMBL" id="THH32681.1"/>
    </source>
</evidence>
<keyword evidence="10" id="KW-0812">Transmembrane</keyword>
<evidence type="ECO:0000256" key="4">
    <source>
        <dbReference type="ARBA" id="ARBA00022723"/>
    </source>
</evidence>
<keyword evidence="6 8" id="KW-0408">Iron</keyword>
<comment type="cofactor">
    <cofactor evidence="1 8">
        <name>heme</name>
        <dbReference type="ChEBI" id="CHEBI:30413"/>
    </cofactor>
</comment>
<accession>A0A4S4N4B3</accession>
<feature type="binding site" description="axial binding residue" evidence="8">
    <location>
        <position position="527"/>
    </location>
    <ligand>
        <name>heme</name>
        <dbReference type="ChEBI" id="CHEBI:30413"/>
    </ligand>
    <ligandPart>
        <name>Fe</name>
        <dbReference type="ChEBI" id="CHEBI:18248"/>
    </ligandPart>
</feature>
<evidence type="ECO:0000256" key="8">
    <source>
        <dbReference type="PIRSR" id="PIRSR602401-1"/>
    </source>
</evidence>
<dbReference type="InterPro" id="IPR017972">
    <property type="entry name" value="Cyt_P450_CS"/>
</dbReference>
<name>A0A4S4N4B3_9APHY</name>
<keyword evidence="3 8" id="KW-0349">Heme</keyword>
<dbReference type="PANTHER" id="PTHR24287:SF1">
    <property type="entry name" value="P450, PUTATIVE (EUROFUNG)-RELATED"/>
    <property type="match status" value="1"/>
</dbReference>